<sequence>MKRGVEWLCFTECLRFARRHRRYFGIFLVLYGRSLLRWRKMRAARVGYAFLQLFDDYMDGDRTWDGSLDALAARMQAEWDSGVFAGDIPLSQLGEVFWKELEATPEGRTDVYALLQAMHFDSQRRVQRLLLDEKTLHAHLHRTFYHSVDILLVVSGLQTRAREVPGLVKALAWCSVVRDFEDDVKAGIVNVPQKVVEAVRAHAGAGEEASITMQTPDVAAWLKEEHERVKEHLTQSRAELAEVSVREPEAAKLLGVFQRSVESYASR</sequence>
<dbReference type="OrthoDB" id="256494at2"/>
<comment type="caution">
    <text evidence="1">The sequence shown here is derived from an EMBL/GenBank/DDBJ whole genome shotgun (WGS) entry which is preliminary data.</text>
</comment>
<dbReference type="Proteomes" id="UP000253426">
    <property type="component" value="Unassembled WGS sequence"/>
</dbReference>
<dbReference type="RefSeq" id="WP_113956221.1">
    <property type="nucleotide sequence ID" value="NZ_QNRR01000001.1"/>
</dbReference>
<dbReference type="InterPro" id="IPR008949">
    <property type="entry name" value="Isoprenoid_synthase_dom_sf"/>
</dbReference>
<accession>A0A366HUR7</accession>
<evidence type="ECO:0000313" key="2">
    <source>
        <dbReference type="Proteomes" id="UP000253426"/>
    </source>
</evidence>
<organism evidence="1 2">
    <name type="scientific">Roseimicrobium gellanilyticum</name>
    <dbReference type="NCBI Taxonomy" id="748857"/>
    <lineage>
        <taxon>Bacteria</taxon>
        <taxon>Pseudomonadati</taxon>
        <taxon>Verrucomicrobiota</taxon>
        <taxon>Verrucomicrobiia</taxon>
        <taxon>Verrucomicrobiales</taxon>
        <taxon>Verrucomicrobiaceae</taxon>
        <taxon>Roseimicrobium</taxon>
    </lineage>
</organism>
<evidence type="ECO:0000313" key="1">
    <source>
        <dbReference type="EMBL" id="RBP47274.1"/>
    </source>
</evidence>
<dbReference type="EMBL" id="QNRR01000001">
    <property type="protein sequence ID" value="RBP47274.1"/>
    <property type="molecule type" value="Genomic_DNA"/>
</dbReference>
<reference evidence="1 2" key="1">
    <citation type="submission" date="2018-06" db="EMBL/GenBank/DDBJ databases">
        <title>Genomic Encyclopedia of Type Strains, Phase IV (KMG-IV): sequencing the most valuable type-strain genomes for metagenomic binning, comparative biology and taxonomic classification.</title>
        <authorList>
            <person name="Goeker M."/>
        </authorList>
    </citation>
    <scope>NUCLEOTIDE SEQUENCE [LARGE SCALE GENOMIC DNA]</scope>
    <source>
        <strain evidence="1 2">DSM 25532</strain>
    </source>
</reference>
<dbReference type="AlphaFoldDB" id="A0A366HUR7"/>
<name>A0A366HUR7_9BACT</name>
<dbReference type="Gene3D" id="1.10.600.10">
    <property type="entry name" value="Farnesyl Diphosphate Synthase"/>
    <property type="match status" value="1"/>
</dbReference>
<protein>
    <submittedName>
        <fullName evidence="1">Phytoene/squalene synthetase</fullName>
    </submittedName>
</protein>
<proteinExistence type="predicted"/>
<keyword evidence="2" id="KW-1185">Reference proteome</keyword>
<gene>
    <name evidence="1" type="ORF">DES53_10171</name>
</gene>